<name>A0A3G4ZQC4_9VIRU</name>
<dbReference type="EMBL" id="MK071983">
    <property type="protein sequence ID" value="AYV76191.1"/>
    <property type="molecule type" value="Genomic_DNA"/>
</dbReference>
<accession>A0A3G4ZQC4</accession>
<reference evidence="1" key="1">
    <citation type="submission" date="2018-10" db="EMBL/GenBank/DDBJ databases">
        <title>Hidden diversity of soil giant viruses.</title>
        <authorList>
            <person name="Schulz F."/>
            <person name="Alteio L."/>
            <person name="Goudeau D."/>
            <person name="Ryan E.M."/>
            <person name="Malmstrom R.R."/>
            <person name="Blanchard J."/>
            <person name="Woyke T."/>
        </authorList>
    </citation>
    <scope>NUCLEOTIDE SEQUENCE</scope>
    <source>
        <strain evidence="1">TEV1</strain>
    </source>
</reference>
<protein>
    <submittedName>
        <fullName evidence="1">Uncharacterized protein</fullName>
    </submittedName>
</protein>
<sequence>MGARDRLTIINVTKKIAFDCNDWTGSVPSYEEINKMAHLMKWDETDKIYGLCSSCCKWRMPCSISIGIVCNNIDKIFEEYNKTDLEKKHLEVIDSTKKYIEANEEYYQQRGDHFPLWIDGKCINCQ</sequence>
<proteinExistence type="predicted"/>
<evidence type="ECO:0000313" key="1">
    <source>
        <dbReference type="EMBL" id="AYV76191.1"/>
    </source>
</evidence>
<organism evidence="1">
    <name type="scientific">Terrestrivirus sp</name>
    <dbReference type="NCBI Taxonomy" id="2487775"/>
    <lineage>
        <taxon>Viruses</taxon>
        <taxon>Varidnaviria</taxon>
        <taxon>Bamfordvirae</taxon>
        <taxon>Nucleocytoviricota</taxon>
        <taxon>Megaviricetes</taxon>
        <taxon>Imitervirales</taxon>
        <taxon>Mimiviridae</taxon>
        <taxon>Klosneuvirinae</taxon>
    </lineage>
</organism>
<gene>
    <name evidence="1" type="ORF">Terrestrivirus5_13</name>
</gene>